<feature type="chain" id="PRO_5041928000" description="Phytanoyl-CoA dioxygenase" evidence="3">
    <location>
        <begin position="21"/>
        <end position="388"/>
    </location>
</feature>
<dbReference type="PANTHER" id="PTHR20883:SF49">
    <property type="entry name" value="PHYTANOYL-COA DIOXYGENASE"/>
    <property type="match status" value="1"/>
</dbReference>
<organism evidence="4 5">
    <name type="scientific">Cylindrotheca closterium</name>
    <dbReference type="NCBI Taxonomy" id="2856"/>
    <lineage>
        <taxon>Eukaryota</taxon>
        <taxon>Sar</taxon>
        <taxon>Stramenopiles</taxon>
        <taxon>Ochrophyta</taxon>
        <taxon>Bacillariophyta</taxon>
        <taxon>Bacillariophyceae</taxon>
        <taxon>Bacillariophycidae</taxon>
        <taxon>Bacillariales</taxon>
        <taxon>Bacillariaceae</taxon>
        <taxon>Cylindrotheca</taxon>
    </lineage>
</organism>
<comment type="cofactor">
    <cofactor evidence="1">
        <name>Fe cation</name>
        <dbReference type="ChEBI" id="CHEBI:24875"/>
    </cofactor>
</comment>
<feature type="region of interest" description="Disordered" evidence="2">
    <location>
        <begin position="61"/>
        <end position="86"/>
    </location>
</feature>
<dbReference type="InterPro" id="IPR008775">
    <property type="entry name" value="Phytyl_CoA_dOase-like"/>
</dbReference>
<reference evidence="4" key="1">
    <citation type="submission" date="2023-08" db="EMBL/GenBank/DDBJ databases">
        <authorList>
            <person name="Audoor S."/>
            <person name="Bilcke G."/>
        </authorList>
    </citation>
    <scope>NUCLEOTIDE SEQUENCE</scope>
</reference>
<feature type="signal peptide" evidence="3">
    <location>
        <begin position="1"/>
        <end position="20"/>
    </location>
</feature>
<evidence type="ECO:0000256" key="2">
    <source>
        <dbReference type="SAM" id="MobiDB-lite"/>
    </source>
</evidence>
<keyword evidence="3" id="KW-0732">Signal</keyword>
<accession>A0AAD2CR65</accession>
<dbReference type="SUPFAM" id="SSF51197">
    <property type="entry name" value="Clavaminate synthase-like"/>
    <property type="match status" value="1"/>
</dbReference>
<sequence>MWWLTITWTIALIYPILTTGFQPISSSQYTIRWNSQVACRGKARDDVDSIVSSLGLAQVEKGKKKKQSQTKTKKKPSSTLLSEESKSMVGSKVGLRTQLDYSRNGHAVLRDHIDPKLLKDVRTAVMGHAQMEEIKSWRQKVQVALDSPEIAASCKTIEDCQEQLESLGIVDIPFLQYFNTWRTLPVVKELAYALAESASILLDVPKVRLYQDSIFWKRSVDGPTPWHVDSKMAPFDTSHFVTFWIPLTPVPSSGTGLMFCSKSHADFALPYWNPVSVSGKESSEWDRLEHRYPEKIIDYMPMKVGDLTVHSGWTLHCAGASDQTSDRIALAISFVDANAEIRPDALDTTGKGDNEDLNGYLEWATSVKPRSKFEHPMVPIVWPRSWSV</sequence>
<name>A0AAD2CR65_9STRA</name>
<evidence type="ECO:0008006" key="6">
    <source>
        <dbReference type="Google" id="ProtNLM"/>
    </source>
</evidence>
<keyword evidence="5" id="KW-1185">Reference proteome</keyword>
<dbReference type="Proteomes" id="UP001295423">
    <property type="component" value="Unassembled WGS sequence"/>
</dbReference>
<evidence type="ECO:0000256" key="3">
    <source>
        <dbReference type="SAM" id="SignalP"/>
    </source>
</evidence>
<dbReference type="Pfam" id="PF05721">
    <property type="entry name" value="PhyH"/>
    <property type="match status" value="1"/>
</dbReference>
<protein>
    <recommendedName>
        <fullName evidence="6">Phytanoyl-CoA dioxygenase</fullName>
    </recommendedName>
</protein>
<comment type="caution">
    <text evidence="4">The sequence shown here is derived from an EMBL/GenBank/DDBJ whole genome shotgun (WGS) entry which is preliminary data.</text>
</comment>
<dbReference type="EMBL" id="CAKOGP040001112">
    <property type="protein sequence ID" value="CAJ1942754.1"/>
    <property type="molecule type" value="Genomic_DNA"/>
</dbReference>
<proteinExistence type="predicted"/>
<dbReference type="Gene3D" id="2.60.120.620">
    <property type="entry name" value="q2cbj1_9rhob like domain"/>
    <property type="match status" value="1"/>
</dbReference>
<evidence type="ECO:0000313" key="5">
    <source>
        <dbReference type="Proteomes" id="UP001295423"/>
    </source>
</evidence>
<feature type="compositionally biased region" description="Basic residues" evidence="2">
    <location>
        <begin position="62"/>
        <end position="76"/>
    </location>
</feature>
<dbReference type="PANTHER" id="PTHR20883">
    <property type="entry name" value="PHYTANOYL-COA DIOXYGENASE DOMAIN CONTAINING 1"/>
    <property type="match status" value="1"/>
</dbReference>
<gene>
    <name evidence="4" type="ORF">CYCCA115_LOCUS8105</name>
</gene>
<evidence type="ECO:0000256" key="1">
    <source>
        <dbReference type="ARBA" id="ARBA00001962"/>
    </source>
</evidence>
<dbReference type="AlphaFoldDB" id="A0AAD2CR65"/>
<evidence type="ECO:0000313" key="4">
    <source>
        <dbReference type="EMBL" id="CAJ1942754.1"/>
    </source>
</evidence>